<dbReference type="PANTHER" id="PTHR43442:SF3">
    <property type="entry name" value="GLUCONOKINASE-RELATED"/>
    <property type="match status" value="1"/>
</dbReference>
<sequence length="184" mass="20360">MAGDNLHKRIIVMGVSGSGKSKVAEELARQLNLEFIDGDDLHPEANINKMARGIPLNDEDRAPWLERIRCEISGFGHNDKGCVVVCSALKRRYREQLRTGNPGIVFVYLHGERAVILQRMQKRQGHFMQASMLDSQLAVLEVPGPEENDVIEIDVRPTLEEVVRQALAALSAQPEPGTAKVISG</sequence>
<proteinExistence type="inferred from homology"/>
<evidence type="ECO:0000256" key="10">
    <source>
        <dbReference type="RuleBase" id="RU363066"/>
    </source>
</evidence>
<protein>
    <recommendedName>
        <fullName evidence="3 10">Gluconokinase</fullName>
        <ecNumber evidence="3 10">2.7.1.12</ecNumber>
    </recommendedName>
</protein>
<evidence type="ECO:0000256" key="7">
    <source>
        <dbReference type="ARBA" id="ARBA00022840"/>
    </source>
</evidence>
<keyword evidence="5 10" id="KW-0547">Nucleotide-binding</keyword>
<dbReference type="EC" id="2.7.1.12" evidence="3 10"/>
<dbReference type="EMBL" id="QRHA01000006">
    <property type="protein sequence ID" value="RDV25466.1"/>
    <property type="molecule type" value="Genomic_DNA"/>
</dbReference>
<dbReference type="GO" id="GO:0005524">
    <property type="term" value="F:ATP binding"/>
    <property type="evidence" value="ECO:0007669"/>
    <property type="project" value="UniProtKB-KW"/>
</dbReference>
<evidence type="ECO:0000256" key="3">
    <source>
        <dbReference type="ARBA" id="ARBA00012054"/>
    </source>
</evidence>
<evidence type="ECO:0000256" key="5">
    <source>
        <dbReference type="ARBA" id="ARBA00022741"/>
    </source>
</evidence>
<dbReference type="SUPFAM" id="SSF52540">
    <property type="entry name" value="P-loop containing nucleoside triphosphate hydrolases"/>
    <property type="match status" value="1"/>
</dbReference>
<dbReference type="FunFam" id="3.40.50.300:FF:000522">
    <property type="entry name" value="Gluconokinase"/>
    <property type="match status" value="1"/>
</dbReference>
<evidence type="ECO:0000256" key="8">
    <source>
        <dbReference type="ARBA" id="ARBA00023064"/>
    </source>
</evidence>
<dbReference type="NCBIfam" id="TIGR01313">
    <property type="entry name" value="therm_gnt_kin"/>
    <property type="match status" value="1"/>
</dbReference>
<dbReference type="InterPro" id="IPR027417">
    <property type="entry name" value="P-loop_NTPase"/>
</dbReference>
<accession>A0A3D8M6R0</accession>
<dbReference type="GO" id="GO:0005737">
    <property type="term" value="C:cytoplasm"/>
    <property type="evidence" value="ECO:0007669"/>
    <property type="project" value="TreeGrafter"/>
</dbReference>
<dbReference type="InterPro" id="IPR006001">
    <property type="entry name" value="Therm_gnt_kin"/>
</dbReference>
<keyword evidence="6 10" id="KW-0418">Kinase</keyword>
<dbReference type="GO" id="GO:0046316">
    <property type="term" value="F:gluconokinase activity"/>
    <property type="evidence" value="ECO:0007669"/>
    <property type="project" value="UniProtKB-EC"/>
</dbReference>
<comment type="similarity">
    <text evidence="2 10">Belongs to the gluconokinase GntK/GntV family.</text>
</comment>
<dbReference type="InterPro" id="IPR031322">
    <property type="entry name" value="Shikimate/glucono_kinase"/>
</dbReference>
<comment type="catalytic activity">
    <reaction evidence="9 10">
        <text>D-gluconate + ATP = 6-phospho-D-gluconate + ADP + H(+)</text>
        <dbReference type="Rhea" id="RHEA:19433"/>
        <dbReference type="ChEBI" id="CHEBI:15378"/>
        <dbReference type="ChEBI" id="CHEBI:18391"/>
        <dbReference type="ChEBI" id="CHEBI:30616"/>
        <dbReference type="ChEBI" id="CHEBI:58759"/>
        <dbReference type="ChEBI" id="CHEBI:456216"/>
        <dbReference type="EC" id="2.7.1.12"/>
    </reaction>
</comment>
<keyword evidence="12" id="KW-1185">Reference proteome</keyword>
<evidence type="ECO:0000313" key="12">
    <source>
        <dbReference type="Proteomes" id="UP000256561"/>
    </source>
</evidence>
<dbReference type="Gene3D" id="3.40.50.300">
    <property type="entry name" value="P-loop containing nucleotide triphosphate hydrolases"/>
    <property type="match status" value="1"/>
</dbReference>
<gene>
    <name evidence="11" type="ORF">DXV75_09190</name>
</gene>
<dbReference type="GO" id="GO:0019521">
    <property type="term" value="P:D-gluconate metabolic process"/>
    <property type="evidence" value="ECO:0007669"/>
    <property type="project" value="UniProtKB-KW"/>
</dbReference>
<evidence type="ECO:0000256" key="1">
    <source>
        <dbReference type="ARBA" id="ARBA00004761"/>
    </source>
</evidence>
<dbReference type="OrthoDB" id="9795716at2"/>
<organism evidence="11 12">
    <name type="scientific">Alteromonas aestuariivivens</name>
    <dbReference type="NCBI Taxonomy" id="1938339"/>
    <lineage>
        <taxon>Bacteria</taxon>
        <taxon>Pseudomonadati</taxon>
        <taxon>Pseudomonadota</taxon>
        <taxon>Gammaproteobacteria</taxon>
        <taxon>Alteromonadales</taxon>
        <taxon>Alteromonadaceae</taxon>
        <taxon>Alteromonas/Salinimonas group</taxon>
        <taxon>Alteromonas</taxon>
    </lineage>
</organism>
<dbReference type="PANTHER" id="PTHR43442">
    <property type="entry name" value="GLUCONOKINASE-RELATED"/>
    <property type="match status" value="1"/>
</dbReference>
<keyword evidence="7 10" id="KW-0067">ATP-binding</keyword>
<evidence type="ECO:0000256" key="2">
    <source>
        <dbReference type="ARBA" id="ARBA00008420"/>
    </source>
</evidence>
<reference evidence="12" key="1">
    <citation type="submission" date="2018-08" db="EMBL/GenBank/DDBJ databases">
        <authorList>
            <person name="Zhang J."/>
            <person name="Du Z.-J."/>
        </authorList>
    </citation>
    <scope>NUCLEOTIDE SEQUENCE [LARGE SCALE GENOMIC DNA]</scope>
    <source>
        <strain evidence="12">KCTC 52655</strain>
    </source>
</reference>
<evidence type="ECO:0000256" key="4">
    <source>
        <dbReference type="ARBA" id="ARBA00022679"/>
    </source>
</evidence>
<evidence type="ECO:0000313" key="11">
    <source>
        <dbReference type="EMBL" id="RDV25466.1"/>
    </source>
</evidence>
<dbReference type="AlphaFoldDB" id="A0A3D8M6R0"/>
<keyword evidence="8" id="KW-0311">Gluconate utilization</keyword>
<dbReference type="Proteomes" id="UP000256561">
    <property type="component" value="Unassembled WGS sequence"/>
</dbReference>
<comment type="caution">
    <text evidence="11">The sequence shown here is derived from an EMBL/GenBank/DDBJ whole genome shotgun (WGS) entry which is preliminary data.</text>
</comment>
<evidence type="ECO:0000256" key="9">
    <source>
        <dbReference type="ARBA" id="ARBA00048090"/>
    </source>
</evidence>
<dbReference type="Pfam" id="PF01202">
    <property type="entry name" value="SKI"/>
    <property type="match status" value="1"/>
</dbReference>
<keyword evidence="4 10" id="KW-0808">Transferase</keyword>
<evidence type="ECO:0000256" key="6">
    <source>
        <dbReference type="ARBA" id="ARBA00022777"/>
    </source>
</evidence>
<dbReference type="CDD" id="cd02021">
    <property type="entry name" value="GntK"/>
    <property type="match status" value="1"/>
</dbReference>
<comment type="pathway">
    <text evidence="1">Carbohydrate acid metabolism.</text>
</comment>
<name>A0A3D8M6R0_9ALTE</name>